<dbReference type="Gene3D" id="2.60.40.290">
    <property type="match status" value="1"/>
</dbReference>
<feature type="domain" description="CBM2" evidence="3">
    <location>
        <begin position="32"/>
        <end position="138"/>
    </location>
</feature>
<dbReference type="InterPro" id="IPR052750">
    <property type="entry name" value="GH18_Chitinase"/>
</dbReference>
<dbReference type="SUPFAM" id="SSF51445">
    <property type="entry name" value="(Trans)glycosidases"/>
    <property type="match status" value="1"/>
</dbReference>
<accession>A0ABN2FSE0</accession>
<evidence type="ECO:0000313" key="4">
    <source>
        <dbReference type="EMBL" id="GAA1658273.1"/>
    </source>
</evidence>
<feature type="compositionally biased region" description="Pro residues" evidence="1">
    <location>
        <begin position="142"/>
        <end position="162"/>
    </location>
</feature>
<dbReference type="RefSeq" id="WP_279580059.1">
    <property type="nucleotide sequence ID" value="NZ_BAAANY010000001.1"/>
</dbReference>
<evidence type="ECO:0000259" key="3">
    <source>
        <dbReference type="PROSITE" id="PS51173"/>
    </source>
</evidence>
<dbReference type="InterPro" id="IPR012291">
    <property type="entry name" value="CBM2_carb-bd_dom_sf"/>
</dbReference>
<dbReference type="PROSITE" id="PS51173">
    <property type="entry name" value="CBM2"/>
    <property type="match status" value="1"/>
</dbReference>
<proteinExistence type="predicted"/>
<keyword evidence="5" id="KW-1185">Reference proteome</keyword>
<dbReference type="InterPro" id="IPR006311">
    <property type="entry name" value="TAT_signal"/>
</dbReference>
<feature type="chain" id="PRO_5046334119" evidence="2">
    <location>
        <begin position="36"/>
        <end position="452"/>
    </location>
</feature>
<name>A0ABN2FSE0_9ACTN</name>
<dbReference type="Proteomes" id="UP001500618">
    <property type="component" value="Unassembled WGS sequence"/>
</dbReference>
<dbReference type="SMART" id="SM00637">
    <property type="entry name" value="CBD_II"/>
    <property type="match status" value="1"/>
</dbReference>
<sequence length="452" mass="46488">MKERRTSTRAKFVFGSMAAAALLVLVPLVVSPATAATAAAAVFSTDSTWDSGYQGKYTVTGGSAGLTGWKLEFDLPAGSTMGSYWDAIDTATGAHHSFVNRDYNGTVAPGGSTTFGFLVNGLGMPMNCRLNGQPCGASAPPTSAPPTSAPPTSAPPSSPPPGGGGAGKVSPYIDITYATPSLVSVANATGVKNFNLAFALADSTGCNPSWGGTVPLTEPRIINDVNSLRAMGGAVTVSTGGAAGPYLEDTCGSVDALYNAYVQSLNAVSSNSLDVDVEASIPIATVNQALLRLQQNKGTKISYTMRIQGQDYGMDPYSVQILQDAASRGLNVVVNPMLMDFGYTGSWGDALVSAANATIGQMKTIWPSKSDAQIKAMLGLTPMIGHNDTGPVTDQAAARELLSFAQANHVASIGFWSVGRDNGGCPNGGVVATCSGIPQSTYEFTNIFKAYS</sequence>
<dbReference type="CDD" id="cd06543">
    <property type="entry name" value="GH18_PF-ChiA-like"/>
    <property type="match status" value="1"/>
</dbReference>
<feature type="signal peptide" evidence="2">
    <location>
        <begin position="1"/>
        <end position="35"/>
    </location>
</feature>
<comment type="caution">
    <text evidence="4">The sequence shown here is derived from an EMBL/GenBank/DDBJ whole genome shotgun (WGS) entry which is preliminary data.</text>
</comment>
<dbReference type="InterPro" id="IPR008965">
    <property type="entry name" value="CBM2/CBM3_carb-bd_dom_sf"/>
</dbReference>
<dbReference type="PROSITE" id="PS51318">
    <property type="entry name" value="TAT"/>
    <property type="match status" value="1"/>
</dbReference>
<dbReference type="EMBL" id="BAAANY010000001">
    <property type="protein sequence ID" value="GAA1658273.1"/>
    <property type="molecule type" value="Genomic_DNA"/>
</dbReference>
<gene>
    <name evidence="4" type="ORF">GCM10009765_04650</name>
</gene>
<reference evidence="4 5" key="1">
    <citation type="journal article" date="2019" name="Int. J. Syst. Evol. Microbiol.">
        <title>The Global Catalogue of Microorganisms (GCM) 10K type strain sequencing project: providing services to taxonomists for standard genome sequencing and annotation.</title>
        <authorList>
            <consortium name="The Broad Institute Genomics Platform"/>
            <consortium name="The Broad Institute Genome Sequencing Center for Infectious Disease"/>
            <person name="Wu L."/>
            <person name="Ma J."/>
        </authorList>
    </citation>
    <scope>NUCLEOTIDE SEQUENCE [LARGE SCALE GENOMIC DNA]</scope>
    <source>
        <strain evidence="4 5">JCM 14718</strain>
    </source>
</reference>
<evidence type="ECO:0000313" key="5">
    <source>
        <dbReference type="Proteomes" id="UP001500618"/>
    </source>
</evidence>
<dbReference type="Gene3D" id="3.20.20.80">
    <property type="entry name" value="Glycosidases"/>
    <property type="match status" value="1"/>
</dbReference>
<keyword evidence="2" id="KW-0732">Signal</keyword>
<dbReference type="PANTHER" id="PTHR42976">
    <property type="entry name" value="BIFUNCTIONAL CHITINASE/LYSOZYME-RELATED"/>
    <property type="match status" value="1"/>
</dbReference>
<evidence type="ECO:0000256" key="1">
    <source>
        <dbReference type="SAM" id="MobiDB-lite"/>
    </source>
</evidence>
<dbReference type="InterPro" id="IPR017853">
    <property type="entry name" value="GH"/>
</dbReference>
<dbReference type="Pfam" id="PF00553">
    <property type="entry name" value="CBM_2"/>
    <property type="match status" value="1"/>
</dbReference>
<dbReference type="InterPro" id="IPR001919">
    <property type="entry name" value="CBD2"/>
</dbReference>
<dbReference type="PANTHER" id="PTHR42976:SF1">
    <property type="entry name" value="GH18 DOMAIN-CONTAINING PROTEIN-RELATED"/>
    <property type="match status" value="1"/>
</dbReference>
<organism evidence="4 5">
    <name type="scientific">Fodinicola feengrottensis</name>
    <dbReference type="NCBI Taxonomy" id="435914"/>
    <lineage>
        <taxon>Bacteria</taxon>
        <taxon>Bacillati</taxon>
        <taxon>Actinomycetota</taxon>
        <taxon>Actinomycetes</taxon>
        <taxon>Mycobacteriales</taxon>
        <taxon>Fodinicola</taxon>
    </lineage>
</organism>
<dbReference type="SUPFAM" id="SSF49384">
    <property type="entry name" value="Carbohydrate-binding domain"/>
    <property type="match status" value="1"/>
</dbReference>
<feature type="region of interest" description="Disordered" evidence="1">
    <location>
        <begin position="135"/>
        <end position="166"/>
    </location>
</feature>
<evidence type="ECO:0000256" key="2">
    <source>
        <dbReference type="SAM" id="SignalP"/>
    </source>
</evidence>
<protein>
    <submittedName>
        <fullName evidence="4">Cellulose binding domain-containing protein</fullName>
    </submittedName>
</protein>